<dbReference type="GeneID" id="13444098"/>
<evidence type="ECO:0000256" key="2">
    <source>
        <dbReference type="SAM" id="Phobius"/>
    </source>
</evidence>
<dbReference type="OMA" id="VASIHWL"/>
<dbReference type="EMBL" id="FR823388">
    <property type="protein sequence ID" value="CBZ52254.1"/>
    <property type="molecule type" value="Genomic_DNA"/>
</dbReference>
<organism evidence="3 5">
    <name type="scientific">Neospora caninum (strain Liverpool)</name>
    <dbReference type="NCBI Taxonomy" id="572307"/>
    <lineage>
        <taxon>Eukaryota</taxon>
        <taxon>Sar</taxon>
        <taxon>Alveolata</taxon>
        <taxon>Apicomplexa</taxon>
        <taxon>Conoidasida</taxon>
        <taxon>Coccidia</taxon>
        <taxon>Eucoccidiorida</taxon>
        <taxon>Eimeriorina</taxon>
        <taxon>Sarcocystidae</taxon>
        <taxon>Neospora</taxon>
    </lineage>
</organism>
<feature type="region of interest" description="Disordered" evidence="1">
    <location>
        <begin position="195"/>
        <end position="234"/>
    </location>
</feature>
<reference evidence="4" key="4">
    <citation type="journal article" date="2015" name="PLoS ONE">
        <title>Comprehensive Evaluation of Toxoplasma gondii VEG and Neospora caninum LIV Genomes with Tachyzoite Stage Transcriptome and Proteome Defines Novel Transcript Features.</title>
        <authorList>
            <person name="Ramaprasad A."/>
            <person name="Mourier T."/>
            <person name="Naeem R."/>
            <person name="Malas T.B."/>
            <person name="Moussa E."/>
            <person name="Panigrahi A."/>
            <person name="Vermont S.J."/>
            <person name="Otto T.D."/>
            <person name="Wastling J."/>
            <person name="Pain A."/>
        </authorList>
    </citation>
    <scope>NUCLEOTIDE SEQUENCE</scope>
    <source>
        <strain evidence="4">Liverpool</strain>
    </source>
</reference>
<gene>
    <name evidence="4" type="ORF">BN1204_020410</name>
    <name evidence="3" type="ORF">NCLIV_020410</name>
</gene>
<evidence type="ECO:0000313" key="4">
    <source>
        <dbReference type="EMBL" id="CEL66222.1"/>
    </source>
</evidence>
<sequence length="482" mass="52341">MDRLAEFRSKIGVETARRLQKWIDPSSRRCSDKSCEPEDCGTRFFFSLARRRMRMAADTRGWLSILSTDTGGELPTSTDDTASTPCIHSGPVQERMRDSAGEEGLQKRASPSGNEKRRDEDSCCDESPCSQASVESVDCLRSRNFFRFPGLSPFSTQGTQGKQSESDSNEAALSIGVPNFFMFLMRIGATVTGQDQETATPIPPSLLTSLPSDETWPSVSQHSGDRTAEEKRVGTFETPSVFPSKKDFGGEDGLTAALKDVSIPAESCPSVSSHVTGKEAGGSEKSVVAVLRSSSVSAAVTEWVMSLCTTDVGAPLAVPFVTEEAAKLLWKSACSLIANPIVAFYCQCYALASLGAVVFTTSIVHWWRPQLGIRRTIDVTAVVIVASIHWLAALFLTDVTFQAVYFLITWTGVTCYFGGCILAARGRSMPGAWCHVGLHSICTIGNLCLYMYLALVAEDSIEKEELVQLVSEQLRGKSLPSR</sequence>
<reference evidence="5" key="3">
    <citation type="journal article" date="2012" name="PLoS Pathog.">
        <title>Comparative genomics of the apicomplexan parasites Toxoplasma gondii and Neospora caninum: Coccidia differing in host range and transmission strategy.</title>
        <authorList>
            <person name="Reid A.J."/>
            <person name="Vermont S.J."/>
            <person name="Cotton J.A."/>
            <person name="Harris D."/>
            <person name="Hill-Cawthorne G.A."/>
            <person name="Konen-Waisman S."/>
            <person name="Latham S.M."/>
            <person name="Mourier T."/>
            <person name="Norton R."/>
            <person name="Quail M.A."/>
            <person name="Sanders M."/>
            <person name="Shanmugam D."/>
            <person name="Sohal A."/>
            <person name="Wasmuth J.D."/>
            <person name="Brunk B."/>
            <person name="Grigg M.E."/>
            <person name="Howard J.C."/>
            <person name="Parkinson J."/>
            <person name="Roos D.S."/>
            <person name="Trees A.J."/>
            <person name="Berriman M."/>
            <person name="Pain A."/>
            <person name="Wastling J.M."/>
        </authorList>
    </citation>
    <scope>NUCLEOTIDE SEQUENCE [LARGE SCALE GENOMIC DNA]</scope>
    <source>
        <strain evidence="5">Liverpool</strain>
    </source>
</reference>
<dbReference type="Proteomes" id="UP000007494">
    <property type="component" value="Chromosome VIIa"/>
</dbReference>
<dbReference type="EMBL" id="LN714481">
    <property type="protein sequence ID" value="CEL66222.1"/>
    <property type="molecule type" value="Genomic_DNA"/>
</dbReference>
<feature type="transmembrane region" description="Helical" evidence="2">
    <location>
        <begin position="379"/>
        <end position="397"/>
    </location>
</feature>
<feature type="compositionally biased region" description="Basic and acidic residues" evidence="1">
    <location>
        <begin position="94"/>
        <end position="106"/>
    </location>
</feature>
<dbReference type="RefSeq" id="XP_003882286.1">
    <property type="nucleotide sequence ID" value="XM_003882237.1"/>
</dbReference>
<dbReference type="OrthoDB" id="369406at2759"/>
<feature type="compositionally biased region" description="Polar residues" evidence="1">
    <location>
        <begin position="66"/>
        <end position="86"/>
    </location>
</feature>
<evidence type="ECO:0000256" key="1">
    <source>
        <dbReference type="SAM" id="MobiDB-lite"/>
    </source>
</evidence>
<feature type="compositionally biased region" description="Basic and acidic residues" evidence="1">
    <location>
        <begin position="223"/>
        <end position="234"/>
    </location>
</feature>
<reference evidence="3" key="2">
    <citation type="submission" date="2011-03" db="EMBL/GenBank/DDBJ databases">
        <title>Comparative genomics and transcriptomics of Neospora caninum and Toxoplasma gondii.</title>
        <authorList>
            <person name="Reid A.J."/>
            <person name="Sohal A."/>
            <person name="Harris D."/>
            <person name="Quail M."/>
            <person name="Sanders M."/>
            <person name="Berriman M."/>
            <person name="Wastling J.M."/>
            <person name="Pain A."/>
        </authorList>
    </citation>
    <scope>NUCLEOTIDE SEQUENCE</scope>
    <source>
        <strain evidence="3">Liverpool</strain>
    </source>
</reference>
<dbReference type="AlphaFoldDB" id="F0VEW0"/>
<evidence type="ECO:0008006" key="6">
    <source>
        <dbReference type="Google" id="ProtNLM"/>
    </source>
</evidence>
<dbReference type="InParanoid" id="F0VEW0"/>
<feature type="transmembrane region" description="Helical" evidence="2">
    <location>
        <begin position="403"/>
        <end position="424"/>
    </location>
</feature>
<feature type="compositionally biased region" description="Polar residues" evidence="1">
    <location>
        <begin position="153"/>
        <end position="163"/>
    </location>
</feature>
<evidence type="ECO:0000313" key="3">
    <source>
        <dbReference type="EMBL" id="CBZ52254.1"/>
    </source>
</evidence>
<keyword evidence="2" id="KW-0812">Transmembrane</keyword>
<feature type="transmembrane region" description="Helical" evidence="2">
    <location>
        <begin position="436"/>
        <end position="457"/>
    </location>
</feature>
<dbReference type="VEuPathDB" id="ToxoDB:NCLIV_020410"/>
<accession>F0VEW0</accession>
<keyword evidence="2" id="KW-0472">Membrane</keyword>
<keyword evidence="5" id="KW-1185">Reference proteome</keyword>
<feature type="region of interest" description="Disordered" evidence="1">
    <location>
        <begin position="66"/>
        <end position="129"/>
    </location>
</feature>
<proteinExistence type="predicted"/>
<keyword evidence="2" id="KW-1133">Transmembrane helix</keyword>
<evidence type="ECO:0000313" key="5">
    <source>
        <dbReference type="Proteomes" id="UP000007494"/>
    </source>
</evidence>
<protein>
    <recommendedName>
        <fullName evidence="6">Transmembrane protein</fullName>
    </recommendedName>
</protein>
<name>F0VEW0_NEOCL</name>
<feature type="region of interest" description="Disordered" evidence="1">
    <location>
        <begin position="151"/>
        <end position="170"/>
    </location>
</feature>
<dbReference type="eggNOG" id="ENOG502SFTX">
    <property type="taxonomic scope" value="Eukaryota"/>
</dbReference>
<reference evidence="3" key="1">
    <citation type="submission" date="2011-02" db="EMBL/GenBank/DDBJ databases">
        <authorList>
            <person name="Aslett M."/>
        </authorList>
    </citation>
    <scope>NUCLEOTIDE SEQUENCE</scope>
    <source>
        <strain evidence="3">Liverpool</strain>
    </source>
</reference>